<protein>
    <recommendedName>
        <fullName evidence="5">Tyrosine-protein phosphatase</fullName>
        <ecNumber evidence="5">3.1.3.48</ecNumber>
    </recommendedName>
</protein>
<dbReference type="Gene3D" id="3.20.20.140">
    <property type="entry name" value="Metal-dependent hydrolases"/>
    <property type="match status" value="1"/>
</dbReference>
<dbReference type="EMBL" id="AYGX02000006">
    <property type="protein sequence ID" value="KRO29432.1"/>
    <property type="molecule type" value="Genomic_DNA"/>
</dbReference>
<dbReference type="AlphaFoldDB" id="A0A0R2NUM0"/>
<keyword evidence="3 5" id="KW-0904">Protein phosphatase</keyword>
<dbReference type="PIRSF" id="PIRSF016557">
    <property type="entry name" value="Caps_synth_CpsB"/>
    <property type="match status" value="1"/>
</dbReference>
<comment type="caution">
    <text evidence="6">The sequence shown here is derived from an EMBL/GenBank/DDBJ whole genome shotgun (WGS) entry which is preliminary data.</text>
</comment>
<evidence type="ECO:0000313" key="6">
    <source>
        <dbReference type="EMBL" id="KRO29432.1"/>
    </source>
</evidence>
<sequence>MVKRTALTAQNELIDLHCHILPNVDDGSRDLEESLNMARNAVNDGIKIIVATPHHLDRHFINNNVDVVEQVNFFNKKLKQKNIPLTVLPGQEVHLNGNLLDSLPTLLFFSKNKKYLLIELPHEQVPEYTEKILFDLKCKGITPIIAHPERNLEILHNPEIFEKMVADGCLGQLTATSLVGGFGHRIYKFSKFLVKNNLVQVIASDAHCLPNRNFQLQKSYRVLNSLGVKNNFIRNSELILQGKELIK</sequence>
<reference evidence="6 7" key="1">
    <citation type="journal article" date="2015" name="Genome Announc.">
        <title>Expanding the biotechnology potential of lactobacilli through comparative genomics of 213 strains and associated genera.</title>
        <authorList>
            <person name="Sun Z."/>
            <person name="Harris H.M."/>
            <person name="McCann A."/>
            <person name="Guo C."/>
            <person name="Argimon S."/>
            <person name="Zhang W."/>
            <person name="Yang X."/>
            <person name="Jeffery I.B."/>
            <person name="Cooney J.C."/>
            <person name="Kagawa T.F."/>
            <person name="Liu W."/>
            <person name="Song Y."/>
            <person name="Salvetti E."/>
            <person name="Wrobel A."/>
            <person name="Rasinkangas P."/>
            <person name="Parkhill J."/>
            <person name="Rea M.C."/>
            <person name="O'Sullivan O."/>
            <person name="Ritari J."/>
            <person name="Douillard F.P."/>
            <person name="Paul Ross R."/>
            <person name="Yang R."/>
            <person name="Briner A.E."/>
            <person name="Felis G.E."/>
            <person name="de Vos W.M."/>
            <person name="Barrangou R."/>
            <person name="Klaenhammer T.R."/>
            <person name="Caufield P.W."/>
            <person name="Cui Y."/>
            <person name="Zhang H."/>
            <person name="O'Toole P.W."/>
        </authorList>
    </citation>
    <scope>NUCLEOTIDE SEQUENCE [LARGE SCALE GENOMIC DNA]</scope>
    <source>
        <strain evidence="6 7">DSM 21115</strain>
    </source>
</reference>
<evidence type="ECO:0000256" key="4">
    <source>
        <dbReference type="ARBA" id="ARBA00051722"/>
    </source>
</evidence>
<keyword evidence="7" id="KW-1185">Reference proteome</keyword>
<comment type="catalytic activity">
    <reaction evidence="4 5">
        <text>O-phospho-L-tyrosyl-[protein] + H2O = L-tyrosyl-[protein] + phosphate</text>
        <dbReference type="Rhea" id="RHEA:10684"/>
        <dbReference type="Rhea" id="RHEA-COMP:10136"/>
        <dbReference type="Rhea" id="RHEA-COMP:20101"/>
        <dbReference type="ChEBI" id="CHEBI:15377"/>
        <dbReference type="ChEBI" id="CHEBI:43474"/>
        <dbReference type="ChEBI" id="CHEBI:46858"/>
        <dbReference type="ChEBI" id="CHEBI:61978"/>
        <dbReference type="EC" id="3.1.3.48"/>
    </reaction>
</comment>
<dbReference type="EC" id="3.1.3.48" evidence="5"/>
<evidence type="ECO:0000313" key="7">
    <source>
        <dbReference type="Proteomes" id="UP000050920"/>
    </source>
</evidence>
<dbReference type="InterPro" id="IPR016667">
    <property type="entry name" value="Caps_polysacc_synth_CpsB/CapC"/>
</dbReference>
<dbReference type="PANTHER" id="PTHR39181">
    <property type="entry name" value="TYROSINE-PROTEIN PHOSPHATASE YWQE"/>
    <property type="match status" value="1"/>
</dbReference>
<evidence type="ECO:0000256" key="2">
    <source>
        <dbReference type="ARBA" id="ARBA00022801"/>
    </source>
</evidence>
<evidence type="ECO:0000256" key="1">
    <source>
        <dbReference type="ARBA" id="ARBA00005750"/>
    </source>
</evidence>
<dbReference type="SUPFAM" id="SSF89550">
    <property type="entry name" value="PHP domain-like"/>
    <property type="match status" value="1"/>
</dbReference>
<name>A0A0R2NUM0_9LACO</name>
<evidence type="ECO:0000256" key="3">
    <source>
        <dbReference type="ARBA" id="ARBA00022912"/>
    </source>
</evidence>
<dbReference type="PANTHER" id="PTHR39181:SF1">
    <property type="entry name" value="TYROSINE-PROTEIN PHOSPHATASE YWQE"/>
    <property type="match status" value="1"/>
</dbReference>
<dbReference type="Pfam" id="PF19567">
    <property type="entry name" value="CpsB_CapC"/>
    <property type="match status" value="1"/>
</dbReference>
<organism evidence="6 7">
    <name type="scientific">Lactiplantibacillus fabifermentans DSM 21115</name>
    <dbReference type="NCBI Taxonomy" id="1413187"/>
    <lineage>
        <taxon>Bacteria</taxon>
        <taxon>Bacillati</taxon>
        <taxon>Bacillota</taxon>
        <taxon>Bacilli</taxon>
        <taxon>Lactobacillales</taxon>
        <taxon>Lactobacillaceae</taxon>
        <taxon>Lactiplantibacillus</taxon>
    </lineage>
</organism>
<dbReference type="InterPro" id="IPR016195">
    <property type="entry name" value="Pol/histidinol_Pase-like"/>
</dbReference>
<keyword evidence="2 5" id="KW-0378">Hydrolase</keyword>
<comment type="similarity">
    <text evidence="1 5">Belongs to the metallo-dependent hydrolases superfamily. CpsB/CapC family.</text>
</comment>
<dbReference type="Proteomes" id="UP000050920">
    <property type="component" value="Unassembled WGS sequence"/>
</dbReference>
<dbReference type="GO" id="GO:0030145">
    <property type="term" value="F:manganese ion binding"/>
    <property type="evidence" value="ECO:0007669"/>
    <property type="project" value="UniProtKB-UniRule"/>
</dbReference>
<accession>A0A0R2NUM0</accession>
<evidence type="ECO:0000256" key="5">
    <source>
        <dbReference type="PIRNR" id="PIRNR016557"/>
    </source>
</evidence>
<gene>
    <name evidence="6" type="ORF">DY78_GL000263</name>
</gene>
<dbReference type="GO" id="GO:0004725">
    <property type="term" value="F:protein tyrosine phosphatase activity"/>
    <property type="evidence" value="ECO:0007669"/>
    <property type="project" value="UniProtKB-UniRule"/>
</dbReference>
<proteinExistence type="inferred from homology"/>